<dbReference type="InterPro" id="IPR001304">
    <property type="entry name" value="C-type_lectin-like"/>
</dbReference>
<comment type="caution">
    <text evidence="2">The sequence shown here is derived from an EMBL/GenBank/DDBJ whole genome shotgun (WGS) entry which is preliminary data.</text>
</comment>
<dbReference type="InterPro" id="IPR050111">
    <property type="entry name" value="C-type_lectin/snaclec_domain"/>
</dbReference>
<proteinExistence type="predicted"/>
<dbReference type="EMBL" id="CATNWA010017310">
    <property type="protein sequence ID" value="CAI9599501.1"/>
    <property type="molecule type" value="Genomic_DNA"/>
</dbReference>
<gene>
    <name evidence="2" type="ORF">SPARVUS_LOCUS12608191</name>
</gene>
<organism evidence="2 3">
    <name type="scientific">Staurois parvus</name>
    <dbReference type="NCBI Taxonomy" id="386267"/>
    <lineage>
        <taxon>Eukaryota</taxon>
        <taxon>Metazoa</taxon>
        <taxon>Chordata</taxon>
        <taxon>Craniata</taxon>
        <taxon>Vertebrata</taxon>
        <taxon>Euteleostomi</taxon>
        <taxon>Amphibia</taxon>
        <taxon>Batrachia</taxon>
        <taxon>Anura</taxon>
        <taxon>Neobatrachia</taxon>
        <taxon>Ranoidea</taxon>
        <taxon>Ranidae</taxon>
        <taxon>Staurois</taxon>
    </lineage>
</organism>
<sequence length="88" mass="10417">MAQPWKFAMKECEHRKAHLVVINSEEEMTFLRSLTYSSTFWIGLFSEKGSWKWVDGTSYEENPKFWFKGQPDNWFGHGPWRVGKIALS</sequence>
<keyword evidence="3" id="KW-1185">Reference proteome</keyword>
<dbReference type="InterPro" id="IPR016186">
    <property type="entry name" value="C-type_lectin-like/link_sf"/>
</dbReference>
<dbReference type="PROSITE" id="PS50041">
    <property type="entry name" value="C_TYPE_LECTIN_2"/>
    <property type="match status" value="1"/>
</dbReference>
<dbReference type="InterPro" id="IPR016187">
    <property type="entry name" value="CTDL_fold"/>
</dbReference>
<feature type="domain" description="C-type lectin" evidence="1">
    <location>
        <begin position="1"/>
        <end position="73"/>
    </location>
</feature>
<evidence type="ECO:0000313" key="2">
    <source>
        <dbReference type="EMBL" id="CAI9599501.1"/>
    </source>
</evidence>
<reference evidence="2" key="1">
    <citation type="submission" date="2023-05" db="EMBL/GenBank/DDBJ databases">
        <authorList>
            <person name="Stuckert A."/>
        </authorList>
    </citation>
    <scope>NUCLEOTIDE SEQUENCE</scope>
</reference>
<name>A0ABN9FR01_9NEOB</name>
<protein>
    <recommendedName>
        <fullName evidence="1">C-type lectin domain-containing protein</fullName>
    </recommendedName>
</protein>
<evidence type="ECO:0000313" key="3">
    <source>
        <dbReference type="Proteomes" id="UP001162483"/>
    </source>
</evidence>
<dbReference type="Proteomes" id="UP001162483">
    <property type="component" value="Unassembled WGS sequence"/>
</dbReference>
<evidence type="ECO:0000259" key="1">
    <source>
        <dbReference type="PROSITE" id="PS50041"/>
    </source>
</evidence>
<dbReference type="Pfam" id="PF00059">
    <property type="entry name" value="Lectin_C"/>
    <property type="match status" value="1"/>
</dbReference>
<dbReference type="SUPFAM" id="SSF56436">
    <property type="entry name" value="C-type lectin-like"/>
    <property type="match status" value="1"/>
</dbReference>
<dbReference type="Gene3D" id="3.10.100.10">
    <property type="entry name" value="Mannose-Binding Protein A, subunit A"/>
    <property type="match status" value="1"/>
</dbReference>
<dbReference type="PANTHER" id="PTHR22803">
    <property type="entry name" value="MANNOSE, PHOSPHOLIPASE, LECTIN RECEPTOR RELATED"/>
    <property type="match status" value="1"/>
</dbReference>
<accession>A0ABN9FR01</accession>